<name>A0ABQ4YYN2_9ASTR</name>
<gene>
    <name evidence="2" type="ORF">Tco_0749167</name>
</gene>
<evidence type="ECO:0000313" key="2">
    <source>
        <dbReference type="EMBL" id="GJS82626.1"/>
    </source>
</evidence>
<feature type="region of interest" description="Disordered" evidence="1">
    <location>
        <begin position="1"/>
        <end position="261"/>
    </location>
</feature>
<feature type="compositionally biased region" description="Basic and acidic residues" evidence="1">
    <location>
        <begin position="52"/>
        <end position="91"/>
    </location>
</feature>
<dbReference type="Proteomes" id="UP001151760">
    <property type="component" value="Unassembled WGS sequence"/>
</dbReference>
<proteinExistence type="predicted"/>
<protein>
    <submittedName>
        <fullName evidence="2">Uncharacterized protein</fullName>
    </submittedName>
</protein>
<feature type="compositionally biased region" description="Basic and acidic residues" evidence="1">
    <location>
        <begin position="1"/>
        <end position="20"/>
    </location>
</feature>
<evidence type="ECO:0000256" key="1">
    <source>
        <dbReference type="SAM" id="MobiDB-lite"/>
    </source>
</evidence>
<feature type="compositionally biased region" description="Basic and acidic residues" evidence="1">
    <location>
        <begin position="101"/>
        <end position="114"/>
    </location>
</feature>
<evidence type="ECO:0000313" key="3">
    <source>
        <dbReference type="Proteomes" id="UP001151760"/>
    </source>
</evidence>
<reference evidence="2" key="2">
    <citation type="submission" date="2022-01" db="EMBL/GenBank/DDBJ databases">
        <authorList>
            <person name="Yamashiro T."/>
            <person name="Shiraishi A."/>
            <person name="Satake H."/>
            <person name="Nakayama K."/>
        </authorList>
    </citation>
    <scope>NUCLEOTIDE SEQUENCE</scope>
</reference>
<keyword evidence="3" id="KW-1185">Reference proteome</keyword>
<feature type="compositionally biased region" description="Basic residues" evidence="1">
    <location>
        <begin position="246"/>
        <end position="261"/>
    </location>
</feature>
<organism evidence="2 3">
    <name type="scientific">Tanacetum coccineum</name>
    <dbReference type="NCBI Taxonomy" id="301880"/>
    <lineage>
        <taxon>Eukaryota</taxon>
        <taxon>Viridiplantae</taxon>
        <taxon>Streptophyta</taxon>
        <taxon>Embryophyta</taxon>
        <taxon>Tracheophyta</taxon>
        <taxon>Spermatophyta</taxon>
        <taxon>Magnoliopsida</taxon>
        <taxon>eudicotyledons</taxon>
        <taxon>Gunneridae</taxon>
        <taxon>Pentapetalae</taxon>
        <taxon>asterids</taxon>
        <taxon>campanulids</taxon>
        <taxon>Asterales</taxon>
        <taxon>Asteraceae</taxon>
        <taxon>Asteroideae</taxon>
        <taxon>Anthemideae</taxon>
        <taxon>Anthemidinae</taxon>
        <taxon>Tanacetum</taxon>
    </lineage>
</organism>
<dbReference type="EMBL" id="BQNB010010838">
    <property type="protein sequence ID" value="GJS82626.1"/>
    <property type="molecule type" value="Genomic_DNA"/>
</dbReference>
<sequence>MESRAKEEQKEARAQAEDVQRVVTRRREGRIRNRRQESEGGRAIGRAQENGDDPRSARRAKSSDKGVRARGEKRQRLAPEQESSREEDRESRRRQRRRARTGKEKTRRGSERAAIETAGHGGEECRATSSTRRRRKSASRVDVDQTSSTRVDEKDGRKARDQDRPARGVGRVERTTRNQRNRNARGLGVRGRVREQPVPQARRDGRTGAGEETLRNVSARKRTHRAIEKRRIARTSGGSRAQAAGRRQRGKKPEKHKGGKK</sequence>
<accession>A0ABQ4YYN2</accession>
<feature type="compositionally biased region" description="Basic and acidic residues" evidence="1">
    <location>
        <begin position="150"/>
        <end position="176"/>
    </location>
</feature>
<reference evidence="2" key="1">
    <citation type="journal article" date="2022" name="Int. J. Mol. Sci.">
        <title>Draft Genome of Tanacetum Coccineum: Genomic Comparison of Closely Related Tanacetum-Family Plants.</title>
        <authorList>
            <person name="Yamashiro T."/>
            <person name="Shiraishi A."/>
            <person name="Nakayama K."/>
            <person name="Satake H."/>
        </authorList>
    </citation>
    <scope>NUCLEOTIDE SEQUENCE</scope>
</reference>
<feature type="compositionally biased region" description="Basic and acidic residues" evidence="1">
    <location>
        <begin position="30"/>
        <end position="40"/>
    </location>
</feature>
<feature type="compositionally biased region" description="Low complexity" evidence="1">
    <location>
        <begin position="234"/>
        <end position="245"/>
    </location>
</feature>
<comment type="caution">
    <text evidence="2">The sequence shown here is derived from an EMBL/GenBank/DDBJ whole genome shotgun (WGS) entry which is preliminary data.</text>
</comment>